<evidence type="ECO:0000313" key="4">
    <source>
        <dbReference type="Proteomes" id="UP000035199"/>
    </source>
</evidence>
<proteinExistence type="predicted"/>
<reference evidence="3 4" key="1">
    <citation type="journal article" date="2015" name="Genome Announc.">
        <title>Complete Genome Sequence of the Type Strain Corynebacterium mustelae DSM 45274, Isolated from Various Tissues of a Male Ferret with Lethal Sepsis.</title>
        <authorList>
            <person name="Ruckert C."/>
            <person name="Eimer J."/>
            <person name="Winkler A."/>
            <person name="Tauch A."/>
        </authorList>
    </citation>
    <scope>NUCLEOTIDE SEQUENCE [LARGE SCALE GENOMIC DNA]</scope>
    <source>
        <strain evidence="3 4">DSM 45274</strain>
    </source>
</reference>
<gene>
    <name evidence="3" type="ORF">CMUST_02760</name>
</gene>
<dbReference type="KEGG" id="cmv:CMUST_02760"/>
<dbReference type="AlphaFoldDB" id="A0A0G3GUP2"/>
<protein>
    <submittedName>
        <fullName evidence="3">Uncharacterized protein</fullName>
    </submittedName>
</protein>
<evidence type="ECO:0000256" key="2">
    <source>
        <dbReference type="SAM" id="MobiDB-lite"/>
    </source>
</evidence>
<feature type="compositionally biased region" description="Basic residues" evidence="2">
    <location>
        <begin position="53"/>
        <end position="66"/>
    </location>
</feature>
<feature type="region of interest" description="Disordered" evidence="2">
    <location>
        <begin position="39"/>
        <end position="66"/>
    </location>
</feature>
<reference evidence="4" key="2">
    <citation type="submission" date="2015-05" db="EMBL/GenBank/DDBJ databases">
        <title>Complete genome sequence of Corynebacterium mustelae DSM 45274, isolated from various tissues of a male ferret with lethal sepsis.</title>
        <authorList>
            <person name="Ruckert C."/>
            <person name="Albersmeier A."/>
            <person name="Winkler A."/>
            <person name="Tauch A."/>
        </authorList>
    </citation>
    <scope>NUCLEOTIDE SEQUENCE [LARGE SCALE GENOMIC DNA]</scope>
    <source>
        <strain evidence="4">DSM 45274</strain>
    </source>
</reference>
<dbReference type="PATRIC" id="fig|571915.4.peg.585"/>
<sequence>MEYADFIERFRSMTDRRMAEFEAQLKAVEAEATRITKRRRVGDGAAARQPSTLRRKGKVKGVLRKM</sequence>
<dbReference type="Proteomes" id="UP000035199">
    <property type="component" value="Chromosome"/>
</dbReference>
<dbReference type="STRING" id="571915.CMUST_02760"/>
<keyword evidence="4" id="KW-1185">Reference proteome</keyword>
<feature type="coiled-coil region" evidence="1">
    <location>
        <begin position="11"/>
        <end position="38"/>
    </location>
</feature>
<dbReference type="EMBL" id="CP011542">
    <property type="protein sequence ID" value="AKK04896.1"/>
    <property type="molecule type" value="Genomic_DNA"/>
</dbReference>
<name>A0A0G3GUP2_9CORY</name>
<keyword evidence="1" id="KW-0175">Coiled coil</keyword>
<evidence type="ECO:0000313" key="3">
    <source>
        <dbReference type="EMBL" id="AKK04896.1"/>
    </source>
</evidence>
<accession>A0A0G3GUP2</accession>
<organism evidence="3 4">
    <name type="scientific">Corynebacterium mustelae</name>
    <dbReference type="NCBI Taxonomy" id="571915"/>
    <lineage>
        <taxon>Bacteria</taxon>
        <taxon>Bacillati</taxon>
        <taxon>Actinomycetota</taxon>
        <taxon>Actinomycetes</taxon>
        <taxon>Mycobacteriales</taxon>
        <taxon>Corynebacteriaceae</taxon>
        <taxon>Corynebacterium</taxon>
    </lineage>
</organism>
<evidence type="ECO:0000256" key="1">
    <source>
        <dbReference type="SAM" id="Coils"/>
    </source>
</evidence>